<dbReference type="InterPro" id="IPR045931">
    <property type="entry name" value="DUF6350"/>
</dbReference>
<feature type="transmembrane region" description="Helical" evidence="2">
    <location>
        <begin position="336"/>
        <end position="357"/>
    </location>
</feature>
<dbReference type="Pfam" id="PF19877">
    <property type="entry name" value="DUF6350"/>
    <property type="match status" value="1"/>
</dbReference>
<feature type="transmembrane region" description="Helical" evidence="2">
    <location>
        <begin position="125"/>
        <end position="145"/>
    </location>
</feature>
<protein>
    <submittedName>
        <fullName evidence="3">Uncharacterized protein</fullName>
    </submittedName>
</protein>
<feature type="transmembrane region" description="Helical" evidence="2">
    <location>
        <begin position="76"/>
        <end position="105"/>
    </location>
</feature>
<evidence type="ECO:0000256" key="2">
    <source>
        <dbReference type="SAM" id="Phobius"/>
    </source>
</evidence>
<feature type="transmembrane region" description="Helical" evidence="2">
    <location>
        <begin position="377"/>
        <end position="399"/>
    </location>
</feature>
<feature type="transmembrane region" description="Helical" evidence="2">
    <location>
        <begin position="198"/>
        <end position="224"/>
    </location>
</feature>
<feature type="transmembrane region" description="Helical" evidence="2">
    <location>
        <begin position="34"/>
        <end position="56"/>
    </location>
</feature>
<keyword evidence="2" id="KW-0472">Membrane</keyword>
<accession>A0A7Y9AU55</accession>
<feature type="transmembrane region" description="Helical" evidence="2">
    <location>
        <begin position="236"/>
        <end position="264"/>
    </location>
</feature>
<feature type="region of interest" description="Disordered" evidence="1">
    <location>
        <begin position="1"/>
        <end position="21"/>
    </location>
</feature>
<comment type="caution">
    <text evidence="3">The sequence shown here is derived from an EMBL/GenBank/DDBJ whole genome shotgun (WGS) entry which is preliminary data.</text>
</comment>
<name>A0A7Y9AU55_9ACTN</name>
<gene>
    <name evidence="3" type="ORF">BJ968_001477</name>
</gene>
<keyword evidence="4" id="KW-1185">Reference proteome</keyword>
<dbReference type="RefSeq" id="WP_179750579.1">
    <property type="nucleotide sequence ID" value="NZ_BAAAGN010000005.1"/>
</dbReference>
<organism evidence="3 4">
    <name type="scientific">Kineococcus aurantiacus</name>
    <dbReference type="NCBI Taxonomy" id="37633"/>
    <lineage>
        <taxon>Bacteria</taxon>
        <taxon>Bacillati</taxon>
        <taxon>Actinomycetota</taxon>
        <taxon>Actinomycetes</taxon>
        <taxon>Kineosporiales</taxon>
        <taxon>Kineosporiaceae</taxon>
        <taxon>Kineococcus</taxon>
    </lineage>
</organism>
<reference evidence="3 4" key="1">
    <citation type="submission" date="2020-07" db="EMBL/GenBank/DDBJ databases">
        <title>Sequencing the genomes of 1000 actinobacteria strains.</title>
        <authorList>
            <person name="Klenk H.-P."/>
        </authorList>
    </citation>
    <scope>NUCLEOTIDE SEQUENCE [LARGE SCALE GENOMIC DNA]</scope>
    <source>
        <strain evidence="3 4">DSM 7487</strain>
    </source>
</reference>
<feature type="transmembrane region" description="Helical" evidence="2">
    <location>
        <begin position="306"/>
        <end position="324"/>
    </location>
</feature>
<evidence type="ECO:0000313" key="3">
    <source>
        <dbReference type="EMBL" id="NYD21937.1"/>
    </source>
</evidence>
<evidence type="ECO:0000313" key="4">
    <source>
        <dbReference type="Proteomes" id="UP000521922"/>
    </source>
</evidence>
<dbReference type="EMBL" id="JACCBB010000001">
    <property type="protein sequence ID" value="NYD21937.1"/>
    <property type="molecule type" value="Genomic_DNA"/>
</dbReference>
<keyword evidence="2" id="KW-0812">Transmembrane</keyword>
<feature type="compositionally biased region" description="Pro residues" evidence="1">
    <location>
        <begin position="1"/>
        <end position="11"/>
    </location>
</feature>
<keyword evidence="2" id="KW-1133">Transmembrane helix</keyword>
<sequence>MSSPGSPPTTSPHPRTRRPRRGQLSADLLPLGSAAVRAVLTLLVPILALCVVAWIASVRSTSSLAAVARVGADVWLLAHGADVAVVGGTVGVAPLGVTLLAVLSARRAVRMWVGDQVESGRGVPPGPALGVFTGGYGLLALLVALVARSGVGAASPLASLLGGCLVGGTGALWALWAARPAWDAERLTPGWSVPGWSAAAWRPALLAGLGLLVAGAVLVAAALVHGRADALALHEALRPGLVGGALLVAGQALLLPTLAVWALAWTSGTGFAVGTGTSVAPGGTSLEVLPTLPVLGALPAPGPTPALAWAAVAVPVLVGAAAWVLGARRGPAVAGLLPRCAAGLVSGALTGVVVAVLCSLASGPLGHGRMGEAGPSALLTGAVVAGEVGAGAVLAVLLGRAWRAWRGTKLVVTLPDTGRGNAPGTGRKLLGGD</sequence>
<dbReference type="Proteomes" id="UP000521922">
    <property type="component" value="Unassembled WGS sequence"/>
</dbReference>
<proteinExistence type="predicted"/>
<dbReference type="AlphaFoldDB" id="A0A7Y9AU55"/>
<evidence type="ECO:0000256" key="1">
    <source>
        <dbReference type="SAM" id="MobiDB-lite"/>
    </source>
</evidence>
<feature type="transmembrane region" description="Helical" evidence="2">
    <location>
        <begin position="157"/>
        <end position="178"/>
    </location>
</feature>